<accession>A0A520LNB8</accession>
<reference evidence="3 4" key="1">
    <citation type="submission" date="2019-02" db="EMBL/GenBank/DDBJ databases">
        <title>Prokaryotic population dynamics and viral predation in marine succession experiment using metagenomics: the confinement effect.</title>
        <authorList>
            <person name="Haro-Moreno J.M."/>
            <person name="Rodriguez-Valera F."/>
            <person name="Lopez-Perez M."/>
        </authorList>
    </citation>
    <scope>NUCLEOTIDE SEQUENCE [LARGE SCALE GENOMIC DNA]</scope>
    <source>
        <strain evidence="3">MED-G169</strain>
    </source>
</reference>
<dbReference type="InterPro" id="IPR023361">
    <property type="entry name" value="DUF1285_beta_roll_sf"/>
</dbReference>
<dbReference type="Pfam" id="PF21028">
    <property type="entry name" value="DUF1285_C"/>
    <property type="match status" value="1"/>
</dbReference>
<feature type="domain" description="DUF1285" evidence="1">
    <location>
        <begin position="25"/>
        <end position="89"/>
    </location>
</feature>
<dbReference type="Gene3D" id="3.10.540.10">
    <property type="entry name" value="duf1285 like domain"/>
    <property type="match status" value="1"/>
</dbReference>
<dbReference type="Proteomes" id="UP000318148">
    <property type="component" value="Unassembled WGS sequence"/>
</dbReference>
<organism evidence="3 4">
    <name type="scientific">SAR92 clade bacterium</name>
    <dbReference type="NCBI Taxonomy" id="2315479"/>
    <lineage>
        <taxon>Bacteria</taxon>
        <taxon>Pseudomonadati</taxon>
        <taxon>Pseudomonadota</taxon>
        <taxon>Gammaproteobacteria</taxon>
        <taxon>Cellvibrionales</taxon>
        <taxon>Porticoccaceae</taxon>
        <taxon>SAR92 clade</taxon>
    </lineage>
</organism>
<proteinExistence type="predicted"/>
<protein>
    <submittedName>
        <fullName evidence="3">DUF1285 domain-containing protein</fullName>
    </submittedName>
</protein>
<dbReference type="AlphaFoldDB" id="A0A520LNB8"/>
<evidence type="ECO:0000259" key="1">
    <source>
        <dbReference type="Pfam" id="PF06938"/>
    </source>
</evidence>
<dbReference type="Gene3D" id="2.30.270.10">
    <property type="entry name" value="duf1285 protein"/>
    <property type="match status" value="1"/>
</dbReference>
<dbReference type="InterPro" id="IPR048342">
    <property type="entry name" value="DUF1285_C"/>
</dbReference>
<dbReference type="InterPro" id="IPR048341">
    <property type="entry name" value="DUF1285_N"/>
</dbReference>
<dbReference type="EMBL" id="SHBO01000008">
    <property type="protein sequence ID" value="RZO07830.1"/>
    <property type="molecule type" value="Genomic_DNA"/>
</dbReference>
<name>A0A520LNB8_9GAMM</name>
<gene>
    <name evidence="3" type="ORF">EVB02_01175</name>
</gene>
<comment type="caution">
    <text evidence="3">The sequence shown here is derived from an EMBL/GenBank/DDBJ whole genome shotgun (WGS) entry which is preliminary data.</text>
</comment>
<evidence type="ECO:0000259" key="2">
    <source>
        <dbReference type="Pfam" id="PF21028"/>
    </source>
</evidence>
<evidence type="ECO:0000313" key="3">
    <source>
        <dbReference type="EMBL" id="RZO07830.1"/>
    </source>
</evidence>
<feature type="domain" description="DUF1285" evidence="2">
    <location>
        <begin position="92"/>
        <end position="186"/>
    </location>
</feature>
<dbReference type="Pfam" id="PF06938">
    <property type="entry name" value="DUF1285_N"/>
    <property type="match status" value="1"/>
</dbReference>
<evidence type="ECO:0000313" key="4">
    <source>
        <dbReference type="Proteomes" id="UP000318148"/>
    </source>
</evidence>
<sequence length="190" mass="21866">MKNKNLESFIDDISIFEEANTEKLPPVHKWKPEYSGKMDLIIDSQGDWKHDGAYFKRRSIVNLFSKLLLLEGNKYFLISPTEKWEIKVSVAPFVVVSVDRVELNSVPAIKCTTLTEQVFLIGKSHPIWLDNINSNDNAIPFTRVRDNLNAFFNRSSYYRLIDMALENKNKSRDEISIHSLGIDYPLGLTA</sequence>